<dbReference type="GO" id="GO:0003848">
    <property type="term" value="F:2-amino-4-hydroxy-6-hydroxymethyldihydropteridine diphosphokinase activity"/>
    <property type="evidence" value="ECO:0007669"/>
    <property type="project" value="UniProtKB-EC"/>
</dbReference>
<keyword evidence="6" id="KW-0418">Kinase</keyword>
<gene>
    <name evidence="10" type="primary">folK</name>
    <name evidence="10" type="ORF">ACFP56_21355</name>
</gene>
<comment type="catalytic activity">
    <reaction evidence="1">
        <text>6-hydroxymethyl-7,8-dihydropterin + ATP = (7,8-dihydropterin-6-yl)methyl diphosphate + AMP + H(+)</text>
        <dbReference type="Rhea" id="RHEA:11412"/>
        <dbReference type="ChEBI" id="CHEBI:15378"/>
        <dbReference type="ChEBI" id="CHEBI:30616"/>
        <dbReference type="ChEBI" id="CHEBI:44841"/>
        <dbReference type="ChEBI" id="CHEBI:72950"/>
        <dbReference type="ChEBI" id="CHEBI:456215"/>
        <dbReference type="EC" id="2.7.6.3"/>
    </reaction>
</comment>
<dbReference type="NCBIfam" id="TIGR01498">
    <property type="entry name" value="folK"/>
    <property type="match status" value="1"/>
</dbReference>
<dbReference type="Proteomes" id="UP001596233">
    <property type="component" value="Unassembled WGS sequence"/>
</dbReference>
<evidence type="ECO:0000256" key="7">
    <source>
        <dbReference type="ARBA" id="ARBA00022840"/>
    </source>
</evidence>
<dbReference type="SUPFAM" id="SSF55083">
    <property type="entry name" value="6-hydroxymethyl-7,8-dihydropterin pyrophosphokinase, HPPK"/>
    <property type="match status" value="1"/>
</dbReference>
<keyword evidence="11" id="KW-1185">Reference proteome</keyword>
<keyword evidence="5" id="KW-0547">Nucleotide-binding</keyword>
<reference evidence="11" key="1">
    <citation type="journal article" date="2019" name="Int. J. Syst. Evol. Microbiol.">
        <title>The Global Catalogue of Microorganisms (GCM) 10K type strain sequencing project: providing services to taxonomists for standard genome sequencing and annotation.</title>
        <authorList>
            <consortium name="The Broad Institute Genomics Platform"/>
            <consortium name="The Broad Institute Genome Sequencing Center for Infectious Disease"/>
            <person name="Wu L."/>
            <person name="Ma J."/>
        </authorList>
    </citation>
    <scope>NUCLEOTIDE SEQUENCE [LARGE SCALE GENOMIC DNA]</scope>
    <source>
        <strain evidence="11">PCU 280</strain>
    </source>
</reference>
<keyword evidence="8" id="KW-0289">Folate biosynthesis</keyword>
<evidence type="ECO:0000256" key="1">
    <source>
        <dbReference type="ARBA" id="ARBA00000198"/>
    </source>
</evidence>
<keyword evidence="4 10" id="KW-0808">Transferase</keyword>
<proteinExistence type="predicted"/>
<dbReference type="Gene3D" id="3.30.70.560">
    <property type="entry name" value="7,8-Dihydro-6-hydroxymethylpterin-pyrophosphokinase HPPK"/>
    <property type="match status" value="1"/>
</dbReference>
<dbReference type="RefSeq" id="WP_379238469.1">
    <property type="nucleotide sequence ID" value="NZ_JBHSTE010000011.1"/>
</dbReference>
<organism evidence="10 11">
    <name type="scientific">Paenibacillus septentrionalis</name>
    <dbReference type="NCBI Taxonomy" id="429342"/>
    <lineage>
        <taxon>Bacteria</taxon>
        <taxon>Bacillati</taxon>
        <taxon>Bacillota</taxon>
        <taxon>Bacilli</taxon>
        <taxon>Bacillales</taxon>
        <taxon>Paenibacillaceae</taxon>
        <taxon>Paenibacillus</taxon>
    </lineage>
</organism>
<evidence type="ECO:0000259" key="9">
    <source>
        <dbReference type="PROSITE" id="PS00794"/>
    </source>
</evidence>
<dbReference type="PANTHER" id="PTHR43071:SF1">
    <property type="entry name" value="2-AMINO-4-HYDROXY-6-HYDROXYMETHYLDIHYDROPTERIDINE PYROPHOSPHOKINASE"/>
    <property type="match status" value="1"/>
</dbReference>
<accession>A0ABW1V917</accession>
<evidence type="ECO:0000256" key="2">
    <source>
        <dbReference type="ARBA" id="ARBA00005051"/>
    </source>
</evidence>
<keyword evidence="7" id="KW-0067">ATP-binding</keyword>
<dbReference type="Pfam" id="PF01288">
    <property type="entry name" value="HPPK"/>
    <property type="match status" value="1"/>
</dbReference>
<dbReference type="EMBL" id="JBHSTE010000011">
    <property type="protein sequence ID" value="MFC6335187.1"/>
    <property type="molecule type" value="Genomic_DNA"/>
</dbReference>
<dbReference type="CDD" id="cd00483">
    <property type="entry name" value="HPPK"/>
    <property type="match status" value="1"/>
</dbReference>
<evidence type="ECO:0000256" key="5">
    <source>
        <dbReference type="ARBA" id="ARBA00022741"/>
    </source>
</evidence>
<evidence type="ECO:0000256" key="4">
    <source>
        <dbReference type="ARBA" id="ARBA00022679"/>
    </source>
</evidence>
<dbReference type="PANTHER" id="PTHR43071">
    <property type="entry name" value="2-AMINO-4-HYDROXY-6-HYDROXYMETHYLDIHYDROPTERIDINE PYROPHOSPHOKINASE"/>
    <property type="match status" value="1"/>
</dbReference>
<evidence type="ECO:0000313" key="11">
    <source>
        <dbReference type="Proteomes" id="UP001596233"/>
    </source>
</evidence>
<dbReference type="EC" id="2.7.6.3" evidence="3"/>
<dbReference type="InterPro" id="IPR035907">
    <property type="entry name" value="Hppk_sf"/>
</dbReference>
<name>A0ABW1V917_9BACL</name>
<evidence type="ECO:0000313" key="10">
    <source>
        <dbReference type="EMBL" id="MFC6335187.1"/>
    </source>
</evidence>
<protein>
    <recommendedName>
        <fullName evidence="3">2-amino-4-hydroxy-6-hydroxymethyldihydropteridine diphosphokinase</fullName>
        <ecNumber evidence="3">2.7.6.3</ecNumber>
    </recommendedName>
</protein>
<evidence type="ECO:0000256" key="8">
    <source>
        <dbReference type="ARBA" id="ARBA00022909"/>
    </source>
</evidence>
<dbReference type="PROSITE" id="PS00794">
    <property type="entry name" value="HPPK"/>
    <property type="match status" value="1"/>
</dbReference>
<sequence length="174" mass="19878">MSNTSNRHTAYIALGSNLGDREQWLLQAIKALEARANISVEAVSALYETDPVGYTDQDAFLNMAIKVSTTLSPLELLREQLDIENELGRVRQVRWGPRTIDLDLLLYDNVSLETEQLILPHPRMLERAFVLVPLHDVLELDHALYHEVELVAKKALQLRKEGITLWKTINWPNV</sequence>
<evidence type="ECO:0000256" key="6">
    <source>
        <dbReference type="ARBA" id="ARBA00022777"/>
    </source>
</evidence>
<dbReference type="InterPro" id="IPR000550">
    <property type="entry name" value="Hppk"/>
</dbReference>
<evidence type="ECO:0000256" key="3">
    <source>
        <dbReference type="ARBA" id="ARBA00013253"/>
    </source>
</evidence>
<feature type="domain" description="7,8-dihydro-6-hydroxymethylpterin-pyrophosphokinase" evidence="9">
    <location>
        <begin position="94"/>
        <end position="105"/>
    </location>
</feature>
<comment type="caution">
    <text evidence="10">The sequence shown here is derived from an EMBL/GenBank/DDBJ whole genome shotgun (WGS) entry which is preliminary data.</text>
</comment>
<comment type="pathway">
    <text evidence="2">Cofactor biosynthesis; tetrahydrofolate biosynthesis; 2-amino-4-hydroxy-6-hydroxymethyl-7,8-dihydropteridine diphosphate from 7,8-dihydroneopterin triphosphate: step 4/4.</text>
</comment>